<dbReference type="EMBL" id="NWUJ01000005">
    <property type="protein sequence ID" value="PFH35163.1"/>
    <property type="molecule type" value="Genomic_DNA"/>
</dbReference>
<dbReference type="RefSeq" id="XP_029219172.1">
    <property type="nucleotide sequence ID" value="XM_029364464.1"/>
</dbReference>
<dbReference type="PANTHER" id="PTHR23048">
    <property type="entry name" value="MYOSIN LIGHT CHAIN 1, 3"/>
    <property type="match status" value="1"/>
</dbReference>
<reference evidence="6 7" key="1">
    <citation type="submission" date="2017-09" db="EMBL/GenBank/DDBJ databases">
        <title>Genome sequencing of Besnoitia besnoiti strain Bb-Ger1.</title>
        <authorList>
            <person name="Schares G."/>
            <person name="Venepally P."/>
            <person name="Lorenzi H.A."/>
        </authorList>
    </citation>
    <scope>NUCLEOTIDE SEQUENCE [LARGE SCALE GENOMIC DNA]</scope>
    <source>
        <strain evidence="6 7">Bb-Ger1</strain>
    </source>
</reference>
<dbReference type="PROSITE" id="PS50222">
    <property type="entry name" value="EF_HAND_2"/>
    <property type="match status" value="1"/>
</dbReference>
<keyword evidence="2" id="KW-0479">Metal-binding</keyword>
<evidence type="ECO:0000313" key="6">
    <source>
        <dbReference type="EMBL" id="PFH35163.1"/>
    </source>
</evidence>
<dbReference type="InterPro" id="IPR050230">
    <property type="entry name" value="CALM/Myosin/TropC-like"/>
</dbReference>
<dbReference type="KEGG" id="bbes:BESB_060500"/>
<evidence type="ECO:0000256" key="1">
    <source>
        <dbReference type="ARBA" id="ARBA00020786"/>
    </source>
</evidence>
<dbReference type="SUPFAM" id="SSF47473">
    <property type="entry name" value="EF-hand"/>
    <property type="match status" value="1"/>
</dbReference>
<dbReference type="Gene3D" id="1.10.238.10">
    <property type="entry name" value="EF-hand"/>
    <property type="match status" value="2"/>
</dbReference>
<dbReference type="OrthoDB" id="435273at2759"/>
<evidence type="ECO:0000256" key="4">
    <source>
        <dbReference type="ARBA" id="ARBA00022990"/>
    </source>
</evidence>
<name>A0A2A9MHP3_BESBE</name>
<evidence type="ECO:0000256" key="3">
    <source>
        <dbReference type="ARBA" id="ARBA00022737"/>
    </source>
</evidence>
<proteinExistence type="predicted"/>
<dbReference type="SMART" id="SM00054">
    <property type="entry name" value="EFh"/>
    <property type="match status" value="2"/>
</dbReference>
<dbReference type="VEuPathDB" id="ToxoDB:BESB_060500"/>
<dbReference type="STRING" id="94643.A0A2A9MHP3"/>
<evidence type="ECO:0000259" key="5">
    <source>
        <dbReference type="PROSITE" id="PS50222"/>
    </source>
</evidence>
<protein>
    <recommendedName>
        <fullName evidence="1">Calmodulin</fullName>
    </recommendedName>
</protein>
<dbReference type="AlphaFoldDB" id="A0A2A9MHP3"/>
<keyword evidence="7" id="KW-1185">Reference proteome</keyword>
<feature type="domain" description="EF-hand" evidence="5">
    <location>
        <begin position="8"/>
        <end position="38"/>
    </location>
</feature>
<dbReference type="GO" id="GO:0005509">
    <property type="term" value="F:calcium ion binding"/>
    <property type="evidence" value="ECO:0007669"/>
    <property type="project" value="InterPro"/>
</dbReference>
<evidence type="ECO:0000256" key="2">
    <source>
        <dbReference type="ARBA" id="ARBA00022723"/>
    </source>
</evidence>
<keyword evidence="4" id="KW-0007">Acetylation</keyword>
<comment type="caution">
    <text evidence="6">The sequence shown here is derived from an EMBL/GenBank/DDBJ whole genome shotgun (WGS) entry which is preliminary data.</text>
</comment>
<accession>A0A2A9MHP3</accession>
<dbReference type="GeneID" id="40310978"/>
<organism evidence="6 7">
    <name type="scientific">Besnoitia besnoiti</name>
    <name type="common">Apicomplexan protozoan</name>
    <dbReference type="NCBI Taxonomy" id="94643"/>
    <lineage>
        <taxon>Eukaryota</taxon>
        <taxon>Sar</taxon>
        <taxon>Alveolata</taxon>
        <taxon>Apicomplexa</taxon>
        <taxon>Conoidasida</taxon>
        <taxon>Coccidia</taxon>
        <taxon>Eucoccidiorida</taxon>
        <taxon>Eimeriorina</taxon>
        <taxon>Sarcocystidae</taxon>
        <taxon>Besnoitia</taxon>
    </lineage>
</organism>
<dbReference type="InterPro" id="IPR002048">
    <property type="entry name" value="EF_hand_dom"/>
</dbReference>
<keyword evidence="3" id="KW-0677">Repeat</keyword>
<evidence type="ECO:0000313" key="7">
    <source>
        <dbReference type="Proteomes" id="UP000224006"/>
    </source>
</evidence>
<gene>
    <name evidence="6" type="ORF">BESB_060500</name>
</gene>
<sequence length="169" mass="19385">MADFDYMCKFCFTLMDEDGDGKVKVSQLGTMLRMLGQVWSYAAILTVENELGIRPVTLETFMRIAKKKRQEEAKARKKPLNEQMLRIHNLRKDIGLSQEEINELKVCFDVFDPEGRGICSVKDVSQVLSCLGEQLTPTDIDRLLTLENLDRAEYLRFSDFCALFSCAQN</sequence>
<dbReference type="PANTHER" id="PTHR23048:SF0">
    <property type="entry name" value="CALMODULIN LIKE 3"/>
    <property type="match status" value="1"/>
</dbReference>
<dbReference type="GO" id="GO:0016460">
    <property type="term" value="C:myosin II complex"/>
    <property type="evidence" value="ECO:0007669"/>
    <property type="project" value="TreeGrafter"/>
</dbReference>
<dbReference type="Proteomes" id="UP000224006">
    <property type="component" value="Chromosome V"/>
</dbReference>
<dbReference type="InterPro" id="IPR011992">
    <property type="entry name" value="EF-hand-dom_pair"/>
</dbReference>